<gene>
    <name evidence="1" type="ORF">CARN6_1360</name>
</gene>
<dbReference type="AlphaFoldDB" id="E6QL28"/>
<organism evidence="1">
    <name type="scientific">mine drainage metagenome</name>
    <dbReference type="NCBI Taxonomy" id="410659"/>
    <lineage>
        <taxon>unclassified sequences</taxon>
        <taxon>metagenomes</taxon>
        <taxon>ecological metagenomes</taxon>
    </lineage>
</organism>
<dbReference type="EMBL" id="CABQ01000163">
    <property type="protein sequence ID" value="CBI07948.1"/>
    <property type="molecule type" value="Genomic_DNA"/>
</dbReference>
<proteinExistence type="predicted"/>
<protein>
    <submittedName>
        <fullName evidence="1">Uncharacterized protein</fullName>
    </submittedName>
</protein>
<name>E6QL28_9ZZZZ</name>
<accession>E6QL28</accession>
<reference evidence="1" key="1">
    <citation type="submission" date="2009-10" db="EMBL/GenBank/DDBJ databases">
        <title>Diversity of trophic interactions inside an arsenic-rich microbial ecosystem.</title>
        <authorList>
            <person name="Bertin P.N."/>
            <person name="Heinrich-Salmeron A."/>
            <person name="Pelletier E."/>
            <person name="Goulhen-Chollet F."/>
            <person name="Arsene-Ploetze F."/>
            <person name="Gallien S."/>
            <person name="Calteau A."/>
            <person name="Vallenet D."/>
            <person name="Casiot C."/>
            <person name="Chane-Woon-Ming B."/>
            <person name="Giloteaux L."/>
            <person name="Barakat M."/>
            <person name="Bonnefoy V."/>
            <person name="Bruneel O."/>
            <person name="Chandler M."/>
            <person name="Cleiss J."/>
            <person name="Duran R."/>
            <person name="Elbaz-Poulichet F."/>
            <person name="Fonknechten N."/>
            <person name="Lauga B."/>
            <person name="Mornico D."/>
            <person name="Ortet P."/>
            <person name="Schaeffer C."/>
            <person name="Siguier P."/>
            <person name="Alexander Thil Smith A."/>
            <person name="Van Dorsselaer A."/>
            <person name="Weissenbach J."/>
            <person name="Medigue C."/>
            <person name="Le Paslier D."/>
        </authorList>
    </citation>
    <scope>NUCLEOTIDE SEQUENCE</scope>
</reference>
<evidence type="ECO:0000313" key="1">
    <source>
        <dbReference type="EMBL" id="CBI07948.1"/>
    </source>
</evidence>
<sequence>MALGEDPRYWPSRRGNAMRRGAHAAMFTLFDQRNSGRRRHAVAVSNFVAAVTAASLANTWQPAQFQNSTHLAQRTLTSFAGIAGGNLAAEFRPEMKRLVSRYSRFGRRSLQLK</sequence>
<comment type="caution">
    <text evidence="1">The sequence shown here is derived from an EMBL/GenBank/DDBJ whole genome shotgun (WGS) entry which is preliminary data.</text>
</comment>